<dbReference type="AlphaFoldDB" id="A0A1G6MAX8"/>
<evidence type="ECO:0000313" key="1">
    <source>
        <dbReference type="EMBL" id="SDC52649.1"/>
    </source>
</evidence>
<keyword evidence="2" id="KW-1185">Reference proteome</keyword>
<gene>
    <name evidence="1" type="ORF">SAMN05216323_103521</name>
</gene>
<dbReference type="OrthoDB" id="1093916at2"/>
<dbReference type="Proteomes" id="UP000199452">
    <property type="component" value="Unassembled WGS sequence"/>
</dbReference>
<accession>A0A1G6MAX8</accession>
<name>A0A1G6MAX8_9BACT</name>
<sequence length="115" mass="12804">MSKEGKVILPDGVTPEQVAAWKERYGDDKVKMAGLPKDDDATDFLNVICRVPDRKTVAEFEKWIDRSPDKAKDILINACILTSKEEIKANDGLYFAAVDAVTKLLPIRSAIIKNL</sequence>
<proteinExistence type="predicted"/>
<dbReference type="RefSeq" id="WP_092438593.1">
    <property type="nucleotide sequence ID" value="NZ_FMYP01000035.1"/>
</dbReference>
<dbReference type="EMBL" id="FMYP01000035">
    <property type="protein sequence ID" value="SDC52649.1"/>
    <property type="molecule type" value="Genomic_DNA"/>
</dbReference>
<reference evidence="1 2" key="1">
    <citation type="submission" date="2016-09" db="EMBL/GenBank/DDBJ databases">
        <authorList>
            <person name="Capua I."/>
            <person name="De Benedictis P."/>
            <person name="Joannis T."/>
            <person name="Lombin L.H."/>
            <person name="Cattoli G."/>
        </authorList>
    </citation>
    <scope>NUCLEOTIDE SEQUENCE [LARGE SCALE GENOMIC DNA]</scope>
    <source>
        <strain evidence="1 2">A7P-90m</strain>
    </source>
</reference>
<dbReference type="STRING" id="1640674.SAMN05216323_103521"/>
<organism evidence="1 2">
    <name type="scientific">Williamwhitmania taraxaci</name>
    <dbReference type="NCBI Taxonomy" id="1640674"/>
    <lineage>
        <taxon>Bacteria</taxon>
        <taxon>Pseudomonadati</taxon>
        <taxon>Bacteroidota</taxon>
        <taxon>Bacteroidia</taxon>
        <taxon>Bacteroidales</taxon>
        <taxon>Williamwhitmaniaceae</taxon>
        <taxon>Williamwhitmania</taxon>
    </lineage>
</organism>
<evidence type="ECO:0000313" key="2">
    <source>
        <dbReference type="Proteomes" id="UP000199452"/>
    </source>
</evidence>
<protein>
    <submittedName>
        <fullName evidence="1">Uncharacterized protein</fullName>
    </submittedName>
</protein>